<dbReference type="EMBL" id="BGPR01059924">
    <property type="protein sequence ID" value="GBO35873.1"/>
    <property type="molecule type" value="Genomic_DNA"/>
</dbReference>
<protein>
    <submittedName>
        <fullName evidence="1">Uncharacterized protein</fullName>
    </submittedName>
</protein>
<reference evidence="1 5" key="1">
    <citation type="journal article" date="2019" name="Sci. Rep.">
        <title>Orb-weaving spider Araneus ventricosus genome elucidates the spidroin gene catalogue.</title>
        <authorList>
            <person name="Kono N."/>
            <person name="Nakamura H."/>
            <person name="Ohtoshi R."/>
            <person name="Moran D.A.P."/>
            <person name="Shinohara A."/>
            <person name="Yoshida Y."/>
            <person name="Fujiwara M."/>
            <person name="Mori M."/>
            <person name="Tomita M."/>
            <person name="Arakawa K."/>
        </authorList>
    </citation>
    <scope>NUCLEOTIDE SEQUENCE [LARGE SCALE GENOMIC DNA]</scope>
</reference>
<dbReference type="EMBL" id="BGPR01059807">
    <property type="protein sequence ID" value="GBO35767.1"/>
    <property type="molecule type" value="Genomic_DNA"/>
</dbReference>
<evidence type="ECO:0000313" key="1">
    <source>
        <dbReference type="EMBL" id="GBO35763.1"/>
    </source>
</evidence>
<proteinExistence type="predicted"/>
<evidence type="ECO:0000313" key="3">
    <source>
        <dbReference type="EMBL" id="GBO35867.1"/>
    </source>
</evidence>
<dbReference type="EMBL" id="BGPR01059918">
    <property type="protein sequence ID" value="GBO35867.1"/>
    <property type="molecule type" value="Genomic_DNA"/>
</dbReference>
<name>A0A4Y2WDL1_ARAVE</name>
<evidence type="ECO:0000313" key="5">
    <source>
        <dbReference type="Proteomes" id="UP000499080"/>
    </source>
</evidence>
<organism evidence="1 5">
    <name type="scientific">Araneus ventricosus</name>
    <name type="common">Orbweaver spider</name>
    <name type="synonym">Epeira ventricosa</name>
    <dbReference type="NCBI Taxonomy" id="182803"/>
    <lineage>
        <taxon>Eukaryota</taxon>
        <taxon>Metazoa</taxon>
        <taxon>Ecdysozoa</taxon>
        <taxon>Arthropoda</taxon>
        <taxon>Chelicerata</taxon>
        <taxon>Arachnida</taxon>
        <taxon>Araneae</taxon>
        <taxon>Araneomorphae</taxon>
        <taxon>Entelegynae</taxon>
        <taxon>Araneoidea</taxon>
        <taxon>Araneidae</taxon>
        <taxon>Araneus</taxon>
    </lineage>
</organism>
<accession>A0A4Y2WDL1</accession>
<evidence type="ECO:0000313" key="4">
    <source>
        <dbReference type="EMBL" id="GBO35873.1"/>
    </source>
</evidence>
<sequence>MSGRELPDRMNPDFSFITSMVVSGYAVCQANSCSPLVQQSVHRLVVAVLCFGDVLIGGSGIRCCGRTDHESCELSERHCGSVAPLPWRLSSQLEMEPSSRTTPHVRRLGLCLSGSRSILMNST</sequence>
<dbReference type="AlphaFoldDB" id="A0A4Y2WDL1"/>
<keyword evidence="5" id="KW-1185">Reference proteome</keyword>
<comment type="caution">
    <text evidence="1">The sequence shown here is derived from an EMBL/GenBank/DDBJ whole genome shotgun (WGS) entry which is preliminary data.</text>
</comment>
<dbReference type="Proteomes" id="UP000499080">
    <property type="component" value="Unassembled WGS sequence"/>
</dbReference>
<dbReference type="EMBL" id="BGPR01059805">
    <property type="protein sequence ID" value="GBO35763.1"/>
    <property type="molecule type" value="Genomic_DNA"/>
</dbReference>
<evidence type="ECO:0000313" key="2">
    <source>
        <dbReference type="EMBL" id="GBO35767.1"/>
    </source>
</evidence>
<gene>
    <name evidence="2" type="ORF">AVEN_111132_1</name>
    <name evidence="3" type="ORF">AVEN_113783_1</name>
    <name evidence="4" type="ORF">AVEN_198356_1</name>
    <name evidence="1" type="ORF">AVEN_71754_1</name>
</gene>